<comment type="caution">
    <text evidence="1">The sequence shown here is derived from an EMBL/GenBank/DDBJ whole genome shotgun (WGS) entry which is preliminary data.</text>
</comment>
<organism evidence="1 2">
    <name type="scientific">Sphingobium yanoikuyae</name>
    <name type="common">Sphingomonas yanoikuyae</name>
    <dbReference type="NCBI Taxonomy" id="13690"/>
    <lineage>
        <taxon>Bacteria</taxon>
        <taxon>Pseudomonadati</taxon>
        <taxon>Pseudomonadota</taxon>
        <taxon>Alphaproteobacteria</taxon>
        <taxon>Sphingomonadales</taxon>
        <taxon>Sphingomonadaceae</taxon>
        <taxon>Sphingobium</taxon>
    </lineage>
</organism>
<dbReference type="EMBL" id="JAOCKX010000027">
    <property type="protein sequence ID" value="MDH2132978.1"/>
    <property type="molecule type" value="Genomic_DNA"/>
</dbReference>
<sequence>MRNAAPPRIPCSTKQDFQLLFHTVKMCGKYAKLSAAFPTTALGQPLTALATIGLISLSGCDTYTVPVDASYSRPAQAASPPPQQDYQLRLWVSPLYVPIISRHLNSSSATIFECRSGVRFATVNGFTHDPSLGFQAHVRVKYTMPMNRMCIMMRGGRWLERFETLPAQIKPMDILF</sequence>
<accession>A0AA42WYC9</accession>
<evidence type="ECO:0000313" key="1">
    <source>
        <dbReference type="EMBL" id="MDH2132978.1"/>
    </source>
</evidence>
<reference evidence="1" key="1">
    <citation type="submission" date="2022-09" db="EMBL/GenBank/DDBJ databases">
        <title>Intensive care unit water sources are persistently colonized with multi-drug resistant bacteria and are the site of extensive horizontal gene transfer of antibiotic resistance genes.</title>
        <authorList>
            <person name="Diorio-Toth L."/>
        </authorList>
    </citation>
    <scope>NUCLEOTIDE SEQUENCE</scope>
    <source>
        <strain evidence="1">GD03659</strain>
    </source>
</reference>
<gene>
    <name evidence="1" type="ORF">N5J77_17755</name>
</gene>
<dbReference type="AlphaFoldDB" id="A0AA42WYC9"/>
<name>A0AA42WYC9_SPHYA</name>
<dbReference type="RefSeq" id="WP_138984426.1">
    <property type="nucleotide sequence ID" value="NZ_JAOCKX010000027.1"/>
</dbReference>
<evidence type="ECO:0000313" key="2">
    <source>
        <dbReference type="Proteomes" id="UP001162318"/>
    </source>
</evidence>
<proteinExistence type="predicted"/>
<dbReference type="Proteomes" id="UP001162318">
    <property type="component" value="Unassembled WGS sequence"/>
</dbReference>
<protein>
    <submittedName>
        <fullName evidence="1">Uncharacterized protein</fullName>
    </submittedName>
</protein>